<dbReference type="RefSeq" id="WP_266503937.1">
    <property type="nucleotide sequence ID" value="NZ_CP108036.1"/>
</dbReference>
<dbReference type="Proteomes" id="UP001432312">
    <property type="component" value="Chromosome"/>
</dbReference>
<proteinExistence type="predicted"/>
<protein>
    <submittedName>
        <fullName evidence="2">TOMM leader peptide-binding protein</fullName>
    </submittedName>
</protein>
<dbReference type="GeneID" id="95501133"/>
<reference evidence="2" key="1">
    <citation type="submission" date="2022-10" db="EMBL/GenBank/DDBJ databases">
        <title>The complete genomes of actinobacterial strains from the NBC collection.</title>
        <authorList>
            <person name="Joergensen T.S."/>
            <person name="Alvarez Arevalo M."/>
            <person name="Sterndorff E.B."/>
            <person name="Faurdal D."/>
            <person name="Vuksanovic O."/>
            <person name="Mourched A.-S."/>
            <person name="Charusanti P."/>
            <person name="Shaw S."/>
            <person name="Blin K."/>
            <person name="Weber T."/>
        </authorList>
    </citation>
    <scope>NUCLEOTIDE SEQUENCE</scope>
    <source>
        <strain evidence="2">NBC_00303</strain>
    </source>
</reference>
<gene>
    <name evidence="2" type="ORF">OHA91_33820</name>
</gene>
<accession>A0ABZ1QM73</accession>
<sequence length="236" mass="25844">MTKVHVLAVGGFGEAVADRLRRERDDLEVSTDRAGSLELSASWPEAALRILASWRETPRLAELLDARSADWGTPWFPVLAEHPRLRVGPVVVPGAGACYRCFRKRRSQHERDAAHVATLHARYDASPEDGPGGFLPHHVDMAAGMALDVLRRFDAGEGELFAGTVRHWHLLEQHLSGGRVVAVHACPRCRRRREVPAESTWADLARDLTPLLTPLDEGAVSTPDGPPAPSSTSARQ</sequence>
<dbReference type="InterPro" id="IPR022291">
    <property type="entry name" value="Bacteriocin_synth_cyclodeHase"/>
</dbReference>
<dbReference type="EMBL" id="CP108036">
    <property type="protein sequence ID" value="WUN83058.1"/>
    <property type="molecule type" value="Genomic_DNA"/>
</dbReference>
<dbReference type="NCBIfam" id="TIGR03882">
    <property type="entry name" value="cyclo_dehyd_2"/>
    <property type="match status" value="1"/>
</dbReference>
<organism evidence="2 3">
    <name type="scientific">Streptomyces erythrochromogenes</name>
    <dbReference type="NCBI Taxonomy" id="285574"/>
    <lineage>
        <taxon>Bacteria</taxon>
        <taxon>Bacillati</taxon>
        <taxon>Actinomycetota</taxon>
        <taxon>Actinomycetes</taxon>
        <taxon>Kitasatosporales</taxon>
        <taxon>Streptomycetaceae</taxon>
        <taxon>Streptomyces</taxon>
    </lineage>
</organism>
<feature type="region of interest" description="Disordered" evidence="1">
    <location>
        <begin position="212"/>
        <end position="236"/>
    </location>
</feature>
<name>A0ABZ1QM73_9ACTN</name>
<dbReference type="Gene3D" id="3.40.50.720">
    <property type="entry name" value="NAD(P)-binding Rossmann-like Domain"/>
    <property type="match status" value="1"/>
</dbReference>
<evidence type="ECO:0000313" key="3">
    <source>
        <dbReference type="Proteomes" id="UP001432312"/>
    </source>
</evidence>
<evidence type="ECO:0000313" key="2">
    <source>
        <dbReference type="EMBL" id="WUN83058.1"/>
    </source>
</evidence>
<keyword evidence="3" id="KW-1185">Reference proteome</keyword>
<evidence type="ECO:0000256" key="1">
    <source>
        <dbReference type="SAM" id="MobiDB-lite"/>
    </source>
</evidence>